<protein>
    <recommendedName>
        <fullName evidence="1">Tc1-like transposase DDE domain-containing protein</fullName>
    </recommendedName>
</protein>
<proteinExistence type="predicted"/>
<accession>A0A1J8Q0C6</accession>
<dbReference type="InterPro" id="IPR038717">
    <property type="entry name" value="Tc1-like_DDE_dom"/>
</dbReference>
<name>A0A1J8Q0C6_9AGAM</name>
<dbReference type="PANTHER" id="PTHR46564">
    <property type="entry name" value="TRANSPOSASE"/>
    <property type="match status" value="1"/>
</dbReference>
<evidence type="ECO:0000313" key="2">
    <source>
        <dbReference type="EMBL" id="OJA14533.1"/>
    </source>
</evidence>
<dbReference type="Gene3D" id="3.30.420.10">
    <property type="entry name" value="Ribonuclease H-like superfamily/Ribonuclease H"/>
    <property type="match status" value="1"/>
</dbReference>
<feature type="domain" description="Tc1-like transposase DDE" evidence="1">
    <location>
        <begin position="49"/>
        <end position="153"/>
    </location>
</feature>
<dbReference type="Pfam" id="PF13358">
    <property type="entry name" value="DDE_3"/>
    <property type="match status" value="1"/>
</dbReference>
<dbReference type="GO" id="GO:0003676">
    <property type="term" value="F:nucleic acid binding"/>
    <property type="evidence" value="ECO:0007669"/>
    <property type="project" value="InterPro"/>
</dbReference>
<feature type="non-terminal residue" evidence="2">
    <location>
        <position position="1"/>
    </location>
</feature>
<organism evidence="2 3">
    <name type="scientific">Rhizopogon vesiculosus</name>
    <dbReference type="NCBI Taxonomy" id="180088"/>
    <lineage>
        <taxon>Eukaryota</taxon>
        <taxon>Fungi</taxon>
        <taxon>Dikarya</taxon>
        <taxon>Basidiomycota</taxon>
        <taxon>Agaricomycotina</taxon>
        <taxon>Agaricomycetes</taxon>
        <taxon>Agaricomycetidae</taxon>
        <taxon>Boletales</taxon>
        <taxon>Suillineae</taxon>
        <taxon>Rhizopogonaceae</taxon>
        <taxon>Rhizopogon</taxon>
    </lineage>
</organism>
<gene>
    <name evidence="2" type="ORF">AZE42_13964</name>
</gene>
<dbReference type="EMBL" id="LVVM01003618">
    <property type="protein sequence ID" value="OJA14533.1"/>
    <property type="molecule type" value="Genomic_DNA"/>
</dbReference>
<dbReference type="InterPro" id="IPR036397">
    <property type="entry name" value="RNaseH_sf"/>
</dbReference>
<dbReference type="AlphaFoldDB" id="A0A1J8Q0C6"/>
<sequence length="158" mass="17828">ISVHFTTIFCELERIGLSYKKLKRTAKECNETLRAEFVARMAQYDPSELGFIDEMSKDERTPGRCYGWSKKGKCVEKQQVFVRGRRTSTEALLTLDGIIAATVVEGSMTQELFLDWPENIVLPKCSAYPGPLNVLVMDNAKIHHGAEVLELIDRFGAL</sequence>
<dbReference type="Proteomes" id="UP000183567">
    <property type="component" value="Unassembled WGS sequence"/>
</dbReference>
<feature type="non-terminal residue" evidence="2">
    <location>
        <position position="158"/>
    </location>
</feature>
<evidence type="ECO:0000313" key="3">
    <source>
        <dbReference type="Proteomes" id="UP000183567"/>
    </source>
</evidence>
<dbReference type="OrthoDB" id="2142724at2759"/>
<evidence type="ECO:0000259" key="1">
    <source>
        <dbReference type="Pfam" id="PF13358"/>
    </source>
</evidence>
<reference evidence="2 3" key="1">
    <citation type="submission" date="2016-03" db="EMBL/GenBank/DDBJ databases">
        <title>Comparative genomics of the ectomycorrhizal sister species Rhizopogon vinicolor and Rhizopogon vesiculosus (Basidiomycota: Boletales) reveals a divergence of the mating type B locus.</title>
        <authorList>
            <person name="Mujic A.B."/>
            <person name="Kuo A."/>
            <person name="Tritt A."/>
            <person name="Lipzen A."/>
            <person name="Chen C."/>
            <person name="Johnson J."/>
            <person name="Sharma A."/>
            <person name="Barry K."/>
            <person name="Grigoriev I.V."/>
            <person name="Spatafora J.W."/>
        </authorList>
    </citation>
    <scope>NUCLEOTIDE SEQUENCE [LARGE SCALE GENOMIC DNA]</scope>
    <source>
        <strain evidence="2 3">AM-OR11-056</strain>
    </source>
</reference>
<dbReference type="PANTHER" id="PTHR46564:SF1">
    <property type="entry name" value="TRANSPOSASE"/>
    <property type="match status" value="1"/>
</dbReference>
<comment type="caution">
    <text evidence="2">The sequence shown here is derived from an EMBL/GenBank/DDBJ whole genome shotgun (WGS) entry which is preliminary data.</text>
</comment>
<dbReference type="STRING" id="180088.A0A1J8Q0C6"/>
<keyword evidence="3" id="KW-1185">Reference proteome</keyword>